<dbReference type="PaxDb" id="39947-A0A0P0XMF1"/>
<gene>
    <name evidence="1" type="ordered locus">Os09g0378200</name>
    <name evidence="1" type="ORF">OSNPB_090378200</name>
</gene>
<name>A0A0P0XMF1_ORYSJ</name>
<accession>A0A0P0XMF1</accession>
<reference evidence="2" key="1">
    <citation type="journal article" date="2005" name="Nature">
        <title>The map-based sequence of the rice genome.</title>
        <authorList>
            <consortium name="International rice genome sequencing project (IRGSP)"/>
            <person name="Matsumoto T."/>
            <person name="Wu J."/>
            <person name="Kanamori H."/>
            <person name="Katayose Y."/>
            <person name="Fujisawa M."/>
            <person name="Namiki N."/>
            <person name="Mizuno H."/>
            <person name="Yamamoto K."/>
            <person name="Antonio B.A."/>
            <person name="Baba T."/>
            <person name="Sakata K."/>
            <person name="Nagamura Y."/>
            <person name="Aoki H."/>
            <person name="Arikawa K."/>
            <person name="Arita K."/>
            <person name="Bito T."/>
            <person name="Chiden Y."/>
            <person name="Fujitsuka N."/>
            <person name="Fukunaka R."/>
            <person name="Hamada M."/>
            <person name="Harada C."/>
            <person name="Hayashi A."/>
            <person name="Hijishita S."/>
            <person name="Honda M."/>
            <person name="Hosokawa S."/>
            <person name="Ichikawa Y."/>
            <person name="Idonuma A."/>
            <person name="Iijima M."/>
            <person name="Ikeda M."/>
            <person name="Ikeno M."/>
            <person name="Ito K."/>
            <person name="Ito S."/>
            <person name="Ito T."/>
            <person name="Ito Y."/>
            <person name="Ito Y."/>
            <person name="Iwabuchi A."/>
            <person name="Kamiya K."/>
            <person name="Karasawa W."/>
            <person name="Kurita K."/>
            <person name="Katagiri S."/>
            <person name="Kikuta A."/>
            <person name="Kobayashi H."/>
            <person name="Kobayashi N."/>
            <person name="Machita K."/>
            <person name="Maehara T."/>
            <person name="Masukawa M."/>
            <person name="Mizubayashi T."/>
            <person name="Mukai Y."/>
            <person name="Nagasaki H."/>
            <person name="Nagata Y."/>
            <person name="Naito S."/>
            <person name="Nakashima M."/>
            <person name="Nakama Y."/>
            <person name="Nakamichi Y."/>
            <person name="Nakamura M."/>
            <person name="Meguro A."/>
            <person name="Negishi M."/>
            <person name="Ohta I."/>
            <person name="Ohta T."/>
            <person name="Okamoto M."/>
            <person name="Ono N."/>
            <person name="Saji S."/>
            <person name="Sakaguchi M."/>
            <person name="Sakai K."/>
            <person name="Shibata M."/>
            <person name="Shimokawa T."/>
            <person name="Song J."/>
            <person name="Takazaki Y."/>
            <person name="Terasawa K."/>
            <person name="Tsugane M."/>
            <person name="Tsuji K."/>
            <person name="Ueda S."/>
            <person name="Waki K."/>
            <person name="Yamagata H."/>
            <person name="Yamamoto M."/>
            <person name="Yamamoto S."/>
            <person name="Yamane H."/>
            <person name="Yoshiki S."/>
            <person name="Yoshihara R."/>
            <person name="Yukawa K."/>
            <person name="Zhong H."/>
            <person name="Yano M."/>
            <person name="Yuan Q."/>
            <person name="Ouyang S."/>
            <person name="Liu J."/>
            <person name="Jones K.M."/>
            <person name="Gansberger K."/>
            <person name="Moffat K."/>
            <person name="Hill J."/>
            <person name="Bera J."/>
            <person name="Fadrosh D."/>
            <person name="Jin S."/>
            <person name="Johri S."/>
            <person name="Kim M."/>
            <person name="Overton L."/>
            <person name="Reardon M."/>
            <person name="Tsitrin T."/>
            <person name="Vuong H."/>
            <person name="Weaver B."/>
            <person name="Ciecko A."/>
            <person name="Tallon L."/>
            <person name="Jackson J."/>
            <person name="Pai G."/>
            <person name="Aken S.V."/>
            <person name="Utterback T."/>
            <person name="Reidmuller S."/>
            <person name="Feldblyum T."/>
            <person name="Hsiao J."/>
            <person name="Zismann V."/>
            <person name="Iobst S."/>
            <person name="de Vazeille A.R."/>
            <person name="Buell C.R."/>
            <person name="Ying K."/>
            <person name="Li Y."/>
            <person name="Lu T."/>
            <person name="Huang Y."/>
            <person name="Zhao Q."/>
            <person name="Feng Q."/>
            <person name="Zhang L."/>
            <person name="Zhu J."/>
            <person name="Weng Q."/>
            <person name="Mu J."/>
            <person name="Lu Y."/>
            <person name="Fan D."/>
            <person name="Liu Y."/>
            <person name="Guan J."/>
            <person name="Zhang Y."/>
            <person name="Yu S."/>
            <person name="Liu X."/>
            <person name="Zhang Y."/>
            <person name="Hong G."/>
            <person name="Han B."/>
            <person name="Choisne N."/>
            <person name="Demange N."/>
            <person name="Orjeda G."/>
            <person name="Samain S."/>
            <person name="Cattolico L."/>
            <person name="Pelletier E."/>
            <person name="Couloux A."/>
            <person name="Segurens B."/>
            <person name="Wincker P."/>
            <person name="D'Hont A."/>
            <person name="Scarpelli C."/>
            <person name="Weissenbach J."/>
            <person name="Salanoubat M."/>
            <person name="Quetier F."/>
            <person name="Yu Y."/>
            <person name="Kim H.R."/>
            <person name="Rambo T."/>
            <person name="Currie J."/>
            <person name="Collura K."/>
            <person name="Luo M."/>
            <person name="Yang T."/>
            <person name="Ammiraju J.S.S."/>
            <person name="Engler F."/>
            <person name="Soderlund C."/>
            <person name="Wing R.A."/>
            <person name="Palmer L.E."/>
            <person name="de la Bastide M."/>
            <person name="Spiegel L."/>
            <person name="Nascimento L."/>
            <person name="Zutavern T."/>
            <person name="O'Shaughnessy A."/>
            <person name="Dike S."/>
            <person name="Dedhia N."/>
            <person name="Preston R."/>
            <person name="Balija V."/>
            <person name="McCombie W.R."/>
            <person name="Chow T."/>
            <person name="Chen H."/>
            <person name="Chung M."/>
            <person name="Chen C."/>
            <person name="Shaw J."/>
            <person name="Wu H."/>
            <person name="Hsiao K."/>
            <person name="Chao Y."/>
            <person name="Chu M."/>
            <person name="Cheng C."/>
            <person name="Hour A."/>
            <person name="Lee P."/>
            <person name="Lin S."/>
            <person name="Lin Y."/>
            <person name="Liou J."/>
            <person name="Liu S."/>
            <person name="Hsing Y."/>
            <person name="Raghuvanshi S."/>
            <person name="Mohanty A."/>
            <person name="Bharti A.K."/>
            <person name="Gaur A."/>
            <person name="Gupta V."/>
            <person name="Kumar D."/>
            <person name="Ravi V."/>
            <person name="Vij S."/>
            <person name="Kapur A."/>
            <person name="Khurana P."/>
            <person name="Khurana P."/>
            <person name="Khurana J.P."/>
            <person name="Tyagi A.K."/>
            <person name="Gaikwad K."/>
            <person name="Singh A."/>
            <person name="Dalal V."/>
            <person name="Srivastava S."/>
            <person name="Dixit A."/>
            <person name="Pal A.K."/>
            <person name="Ghazi I.A."/>
            <person name="Yadav M."/>
            <person name="Pandit A."/>
            <person name="Bhargava A."/>
            <person name="Sureshbabu K."/>
            <person name="Batra K."/>
            <person name="Sharma T.R."/>
            <person name="Mohapatra T."/>
            <person name="Singh N.K."/>
            <person name="Messing J."/>
            <person name="Nelson A.B."/>
            <person name="Fuks G."/>
            <person name="Kavchok S."/>
            <person name="Keizer G."/>
            <person name="Linton E."/>
            <person name="Llaca V."/>
            <person name="Song R."/>
            <person name="Tanyolac B."/>
            <person name="Young S."/>
            <person name="Ho-Il K."/>
            <person name="Hahn J.H."/>
            <person name="Sangsakoo G."/>
            <person name="Vanavichit A."/>
            <person name="de Mattos Luiz.A.T."/>
            <person name="Zimmer P.D."/>
            <person name="Malone G."/>
            <person name="Dellagostin O."/>
            <person name="de Oliveira A.C."/>
            <person name="Bevan M."/>
            <person name="Bancroft I."/>
            <person name="Minx P."/>
            <person name="Cordum H."/>
            <person name="Wilson R."/>
            <person name="Cheng Z."/>
            <person name="Jin W."/>
            <person name="Jiang J."/>
            <person name="Leong S.A."/>
            <person name="Iwama H."/>
            <person name="Gojobori T."/>
            <person name="Itoh T."/>
            <person name="Niimura Y."/>
            <person name="Fujii Y."/>
            <person name="Habara T."/>
            <person name="Sakai H."/>
            <person name="Sato Y."/>
            <person name="Wilson G."/>
            <person name="Kumar K."/>
            <person name="McCouch S."/>
            <person name="Juretic N."/>
            <person name="Hoen D."/>
            <person name="Wright S."/>
            <person name="Bruskiewich R."/>
            <person name="Bureau T."/>
            <person name="Miyao A."/>
            <person name="Hirochika H."/>
            <person name="Nishikawa T."/>
            <person name="Kadowaki K."/>
            <person name="Sugiura M."/>
            <person name="Burr B."/>
            <person name="Sasaki T."/>
        </authorList>
    </citation>
    <scope>NUCLEOTIDE SEQUENCE [LARGE SCALE GENOMIC DNA]</scope>
    <source>
        <strain evidence="2">cv. Nipponbare</strain>
    </source>
</reference>
<reference evidence="1 2" key="3">
    <citation type="journal article" date="2013" name="Rice">
        <title>Improvement of the Oryza sativa Nipponbare reference genome using next generation sequence and optical map data.</title>
        <authorList>
            <person name="Kawahara Y."/>
            <person name="de la Bastide M."/>
            <person name="Hamilton J.P."/>
            <person name="Kanamori H."/>
            <person name="McCombie W.R."/>
            <person name="Ouyang S."/>
            <person name="Schwartz D.C."/>
            <person name="Tanaka T."/>
            <person name="Wu J."/>
            <person name="Zhou S."/>
            <person name="Childs K.L."/>
            <person name="Davidson R.M."/>
            <person name="Lin H."/>
            <person name="Quesada-Ocampo L."/>
            <person name="Vaillancourt B."/>
            <person name="Sakai H."/>
            <person name="Lee S.S."/>
            <person name="Kim J."/>
            <person name="Numa H."/>
            <person name="Itoh T."/>
            <person name="Buell C.R."/>
            <person name="Matsumoto T."/>
        </authorList>
    </citation>
    <scope>NUCLEOTIDE SEQUENCE [LARGE SCALE GENOMIC DNA]</scope>
    <source>
        <strain evidence="2">cv. Nipponbare</strain>
    </source>
</reference>
<dbReference type="EMBL" id="AP014965">
    <property type="protein sequence ID" value="BAT07828.1"/>
    <property type="molecule type" value="Genomic_DNA"/>
</dbReference>
<dbReference type="AlphaFoldDB" id="A0A0P0XMF1"/>
<reference evidence="1 2" key="2">
    <citation type="journal article" date="2013" name="Plant Cell Physiol.">
        <title>Rice Annotation Project Database (RAP-DB): an integrative and interactive database for rice genomics.</title>
        <authorList>
            <person name="Sakai H."/>
            <person name="Lee S.S."/>
            <person name="Tanaka T."/>
            <person name="Numa H."/>
            <person name="Kim J."/>
            <person name="Kawahara Y."/>
            <person name="Wakimoto H."/>
            <person name="Yang C.C."/>
            <person name="Iwamoto M."/>
            <person name="Abe T."/>
            <person name="Yamada Y."/>
            <person name="Muto A."/>
            <person name="Inokuchi H."/>
            <person name="Ikemura T."/>
            <person name="Matsumoto T."/>
            <person name="Sasaki T."/>
            <person name="Itoh T."/>
        </authorList>
    </citation>
    <scope>NUCLEOTIDE SEQUENCE [LARGE SCALE GENOMIC DNA]</scope>
    <source>
        <strain evidence="2">cv. Nipponbare</strain>
    </source>
</reference>
<dbReference type="Gramene" id="Os09t0378200-00">
    <property type="protein sequence ID" value="Os09t0378200-00"/>
    <property type="gene ID" value="Os09g0378200"/>
</dbReference>
<protein>
    <submittedName>
        <fullName evidence="1">Os09g0378200 protein</fullName>
    </submittedName>
</protein>
<sequence>MITDHNKGLFSAGHGRARAAELVKQNLFTSLILTSSFPLIPSLH</sequence>
<proteinExistence type="predicted"/>
<dbReference type="Proteomes" id="UP000059680">
    <property type="component" value="Chromosome 9"/>
</dbReference>
<dbReference type="SMR" id="A0A0P0XMF1"/>
<organism evidence="1 2">
    <name type="scientific">Oryza sativa subsp. japonica</name>
    <name type="common">Rice</name>
    <dbReference type="NCBI Taxonomy" id="39947"/>
    <lineage>
        <taxon>Eukaryota</taxon>
        <taxon>Viridiplantae</taxon>
        <taxon>Streptophyta</taxon>
        <taxon>Embryophyta</taxon>
        <taxon>Tracheophyta</taxon>
        <taxon>Spermatophyta</taxon>
        <taxon>Magnoliopsida</taxon>
        <taxon>Liliopsida</taxon>
        <taxon>Poales</taxon>
        <taxon>Poaceae</taxon>
        <taxon>BOP clade</taxon>
        <taxon>Oryzoideae</taxon>
        <taxon>Oryzeae</taxon>
        <taxon>Oryzinae</taxon>
        <taxon>Oryza</taxon>
        <taxon>Oryza sativa</taxon>
    </lineage>
</organism>
<evidence type="ECO:0000313" key="1">
    <source>
        <dbReference type="EMBL" id="BAT07828.1"/>
    </source>
</evidence>
<evidence type="ECO:0000313" key="2">
    <source>
        <dbReference type="Proteomes" id="UP000059680"/>
    </source>
</evidence>
<dbReference type="InParanoid" id="A0A0P0XMF1"/>
<keyword evidence="2" id="KW-1185">Reference proteome</keyword>